<keyword evidence="1" id="KW-0472">Membrane</keyword>
<dbReference type="Proteomes" id="UP001165653">
    <property type="component" value="Unassembled WGS sequence"/>
</dbReference>
<organism evidence="2 3">
    <name type="scientific">Luteolibacter rhizosphaerae</name>
    <dbReference type="NCBI Taxonomy" id="2989719"/>
    <lineage>
        <taxon>Bacteria</taxon>
        <taxon>Pseudomonadati</taxon>
        <taxon>Verrucomicrobiota</taxon>
        <taxon>Verrucomicrobiia</taxon>
        <taxon>Verrucomicrobiales</taxon>
        <taxon>Verrucomicrobiaceae</taxon>
        <taxon>Luteolibacter</taxon>
    </lineage>
</organism>
<proteinExistence type="predicted"/>
<protein>
    <submittedName>
        <fullName evidence="2">Uncharacterized protein</fullName>
    </submittedName>
</protein>
<sequence>MKVSPSKRFCAAWLRYLGRGAHVLVALMISGFVVQVLSVAVFWLVQVVSGSESGSDGPMSGILIPAVFFILVGLPLFGFLFSRAYSPSELAAVDRDEPGGESVHPVRQ</sequence>
<feature type="transmembrane region" description="Helical" evidence="1">
    <location>
        <begin position="57"/>
        <end position="81"/>
    </location>
</feature>
<comment type="caution">
    <text evidence="2">The sequence shown here is derived from an EMBL/GenBank/DDBJ whole genome shotgun (WGS) entry which is preliminary data.</text>
</comment>
<reference evidence="2" key="1">
    <citation type="submission" date="2022-10" db="EMBL/GenBank/DDBJ databases">
        <title>Luteolibacter sp. GHJ8, whole genome shotgun sequencing project.</title>
        <authorList>
            <person name="Zhao G."/>
            <person name="Shen L."/>
        </authorList>
    </citation>
    <scope>NUCLEOTIDE SEQUENCE</scope>
    <source>
        <strain evidence="2">GHJ8</strain>
    </source>
</reference>
<evidence type="ECO:0000256" key="1">
    <source>
        <dbReference type="SAM" id="Phobius"/>
    </source>
</evidence>
<keyword evidence="1" id="KW-0812">Transmembrane</keyword>
<keyword evidence="1" id="KW-1133">Transmembrane helix</keyword>
<evidence type="ECO:0000313" key="2">
    <source>
        <dbReference type="EMBL" id="MCW1916561.1"/>
    </source>
</evidence>
<dbReference type="EMBL" id="JAPDDR010000016">
    <property type="protein sequence ID" value="MCW1916561.1"/>
    <property type="molecule type" value="Genomic_DNA"/>
</dbReference>
<accession>A0ABT3GAM8</accession>
<keyword evidence="3" id="KW-1185">Reference proteome</keyword>
<gene>
    <name evidence="2" type="ORF">OJ996_23440</name>
</gene>
<name>A0ABT3GAM8_9BACT</name>
<evidence type="ECO:0000313" key="3">
    <source>
        <dbReference type="Proteomes" id="UP001165653"/>
    </source>
</evidence>
<feature type="transmembrane region" description="Helical" evidence="1">
    <location>
        <begin position="21"/>
        <end position="45"/>
    </location>
</feature>